<dbReference type="SUPFAM" id="SSF51735">
    <property type="entry name" value="NAD(P)-binding Rossmann-fold domains"/>
    <property type="match status" value="1"/>
</dbReference>
<evidence type="ECO:0000313" key="4">
    <source>
        <dbReference type="Proteomes" id="UP001058167"/>
    </source>
</evidence>
<dbReference type="AlphaFoldDB" id="A0AAI9PFM2"/>
<dbReference type="Pfam" id="PF08240">
    <property type="entry name" value="ADH_N"/>
    <property type="match status" value="1"/>
</dbReference>
<proteinExistence type="predicted"/>
<organism evidence="3 5">
    <name type="scientific">Pectobacterium carotovorum subsp. carotovorum</name>
    <name type="common">Erwinia carotovora subsp. carotovora</name>
    <dbReference type="NCBI Taxonomy" id="555"/>
    <lineage>
        <taxon>Bacteria</taxon>
        <taxon>Pseudomonadati</taxon>
        <taxon>Pseudomonadota</taxon>
        <taxon>Gammaproteobacteria</taxon>
        <taxon>Enterobacterales</taxon>
        <taxon>Pectobacteriaceae</taxon>
        <taxon>Pectobacterium</taxon>
    </lineage>
</organism>
<dbReference type="EMBL" id="BSRL01000009">
    <property type="protein sequence ID" value="GLV71076.1"/>
    <property type="molecule type" value="Genomic_DNA"/>
</dbReference>
<dbReference type="PANTHER" id="PTHR45033">
    <property type="match status" value="1"/>
</dbReference>
<evidence type="ECO:0000259" key="1">
    <source>
        <dbReference type="SMART" id="SM00829"/>
    </source>
</evidence>
<dbReference type="Gene3D" id="3.90.180.10">
    <property type="entry name" value="Medium-chain alcohol dehydrogenases, catalytic domain"/>
    <property type="match status" value="1"/>
</dbReference>
<sequence length="338" mass="36530">MTSASKTTRAFVIEKFGNTDGLVNSQVEVPIINPDEVLVQVRASALNYRDVIILEGNYFQPVPIGRIPISDAAGEIVAVGSEVTRFKVGDRVTNSFFPEWLGGPYTGEYSYYSADIDGWLTDLRAIRADALTLIPSDLGFIEASTLPCAGVTAWSAVTGIRPGDTVLTQGTGGVSLFALQLAKAMGARVIATSSSDLKLEKLKELGADDTINYRTHPEWSRQVQDLTKGKGADRIVEVGGPGTFEQSVKSVSVGGQVSMVGALAGMKGRVEFMSLFLSQARYQPIATGSRQALDDLMQFITQHDIRPCIDSVWDFDNAKGAFDHLSNRDVFGKVVIRN</sequence>
<dbReference type="RefSeq" id="WP_261867474.1">
    <property type="nucleotide sequence ID" value="NZ_BRLF01000009.1"/>
</dbReference>
<protein>
    <submittedName>
        <fullName evidence="3">NADPH:quinone oxidoreductase</fullName>
    </submittedName>
</protein>
<dbReference type="InterPro" id="IPR052711">
    <property type="entry name" value="Zinc_ADH-like"/>
</dbReference>
<keyword evidence="4" id="KW-1185">Reference proteome</keyword>
<comment type="caution">
    <text evidence="3">The sequence shown here is derived from an EMBL/GenBank/DDBJ whole genome shotgun (WGS) entry which is preliminary data.</text>
</comment>
<dbReference type="InterPro" id="IPR013154">
    <property type="entry name" value="ADH-like_N"/>
</dbReference>
<evidence type="ECO:0000313" key="2">
    <source>
        <dbReference type="EMBL" id="GKX48633.1"/>
    </source>
</evidence>
<dbReference type="InterPro" id="IPR036291">
    <property type="entry name" value="NAD(P)-bd_dom_sf"/>
</dbReference>
<dbReference type="Pfam" id="PF00107">
    <property type="entry name" value="ADH_zinc_N"/>
    <property type="match status" value="1"/>
</dbReference>
<dbReference type="InterPro" id="IPR011032">
    <property type="entry name" value="GroES-like_sf"/>
</dbReference>
<accession>A0AAI9PFM2</accession>
<dbReference type="GO" id="GO:0016491">
    <property type="term" value="F:oxidoreductase activity"/>
    <property type="evidence" value="ECO:0007669"/>
    <property type="project" value="InterPro"/>
</dbReference>
<dbReference type="InterPro" id="IPR013149">
    <property type="entry name" value="ADH-like_C"/>
</dbReference>
<dbReference type="PANTHER" id="PTHR45033:SF2">
    <property type="entry name" value="ZINC-TYPE ALCOHOL DEHYDROGENASE-LIKE PROTEIN C1773.06C"/>
    <property type="match status" value="1"/>
</dbReference>
<evidence type="ECO:0000313" key="5">
    <source>
        <dbReference type="Proteomes" id="UP001165145"/>
    </source>
</evidence>
<reference evidence="3" key="2">
    <citation type="submission" date="2023-02" db="EMBL/GenBank/DDBJ databases">
        <title>Pectobacterium carotovorum subsp. carotovorum NBRC 12380.</title>
        <authorList>
            <person name="Ichikawa N."/>
            <person name="Sato H."/>
            <person name="Tonouchi N."/>
        </authorList>
    </citation>
    <scope>NUCLEOTIDE SEQUENCE</scope>
    <source>
        <strain evidence="3">NBRC 12380</strain>
    </source>
</reference>
<gene>
    <name evidence="3" type="ORF">Pcaca03_35200</name>
    <name evidence="2" type="ORF">SOASR016_33850</name>
</gene>
<dbReference type="CDD" id="cd08276">
    <property type="entry name" value="MDR7"/>
    <property type="match status" value="1"/>
</dbReference>
<dbReference type="EMBL" id="BRLF01000009">
    <property type="protein sequence ID" value="GKX48633.1"/>
    <property type="molecule type" value="Genomic_DNA"/>
</dbReference>
<dbReference type="Proteomes" id="UP001058167">
    <property type="component" value="Unassembled WGS sequence"/>
</dbReference>
<dbReference type="Proteomes" id="UP001165145">
    <property type="component" value="Unassembled WGS sequence"/>
</dbReference>
<dbReference type="SMART" id="SM00829">
    <property type="entry name" value="PKS_ER"/>
    <property type="match status" value="1"/>
</dbReference>
<evidence type="ECO:0000313" key="3">
    <source>
        <dbReference type="EMBL" id="GLV71076.1"/>
    </source>
</evidence>
<dbReference type="InterPro" id="IPR020843">
    <property type="entry name" value="ER"/>
</dbReference>
<reference evidence="2" key="1">
    <citation type="submission" date="2022-06" db="EMBL/GenBank/DDBJ databases">
        <title>Draft genome sequences of Pectobacterium carotovorum subsp. carotovorum str. NBRC12380.</title>
        <authorList>
            <person name="Wakabayashi Y."/>
            <person name="Kojima K."/>
        </authorList>
    </citation>
    <scope>NUCLEOTIDE SEQUENCE</scope>
    <source>
        <strain evidence="2">NBRC 12380</strain>
    </source>
</reference>
<dbReference type="Gene3D" id="3.40.50.720">
    <property type="entry name" value="NAD(P)-binding Rossmann-like Domain"/>
    <property type="match status" value="1"/>
</dbReference>
<name>A0AAI9PFM2_PECCC</name>
<feature type="domain" description="Enoyl reductase (ER)" evidence="1">
    <location>
        <begin position="17"/>
        <end position="336"/>
    </location>
</feature>
<dbReference type="SUPFAM" id="SSF50129">
    <property type="entry name" value="GroES-like"/>
    <property type="match status" value="1"/>
</dbReference>